<dbReference type="AlphaFoldDB" id="A0AAP7DJX7"/>
<dbReference type="Gene3D" id="3.40.50.1110">
    <property type="entry name" value="SGNH hydrolase"/>
    <property type="match status" value="1"/>
</dbReference>
<protein>
    <submittedName>
        <fullName evidence="1">HAD-IIIC family phosphatase</fullName>
    </submittedName>
</protein>
<dbReference type="InterPro" id="IPR010033">
    <property type="entry name" value="HAD_SF_ppase_IIIC"/>
</dbReference>
<accession>A0AAP7DJX7</accession>
<reference evidence="1 2" key="1">
    <citation type="submission" date="2020-05" db="EMBL/GenBank/DDBJ databases">
        <title>Whole genome sequencing and identification of novel metabolites from Paenibacillus alvei strain JR949.</title>
        <authorList>
            <person name="Rajendhran J."/>
            <person name="Sree Pranav P."/>
            <person name="Mahalakshmi B."/>
            <person name="Karthikeyan R."/>
        </authorList>
    </citation>
    <scope>NUCLEOTIDE SEQUENCE [LARGE SCALE GENOMIC DNA]</scope>
    <source>
        <strain evidence="1 2">JR949</strain>
    </source>
</reference>
<dbReference type="Proteomes" id="UP000552038">
    <property type="component" value="Unassembled WGS sequence"/>
</dbReference>
<name>A0AAP7DJX7_PAEAL</name>
<dbReference type="NCBIfam" id="TIGR01681">
    <property type="entry name" value="HAD-SF-IIIC"/>
    <property type="match status" value="1"/>
</dbReference>
<gene>
    <name evidence="1" type="ORF">HMI46_17630</name>
</gene>
<sequence length="575" mass="64206">MSLFQLRMQWQKIKKSGKPANVKIAYLSTFTINPLEPYLGITLEQSGLISEGLISPYNQVVQECLNDNSITARFQPDIMVVWPSLEDLWAGQQLPMADNLGSYVKEAIDMADAALEASRRWQSTLVYILPAVSERRPLGVGDANNVEGVFAAATAVREELRRKLARKLGVLLVDAEEVIRHFGYEKSYNEQLYFLARIPYTEEVFHAIARNTAQLITLSKSSPRKLIAVDADNTLWGGVVGEDGVEGIDLADNGKGEAFKTFQSYLLELRRAGMLIAVCSKNAHEDVIEVFEKRREMRLKKEHIAAWRVGWQPKSESLRQIAVELGLGLNSIVFIDDNPVEIAEVQASIPEVSCIQMPADPSAAIRVLQQAGTLDRLPPTLEDLGRAAYYEQESKRREAASHAIGPEQYRAGLEIHARLFTPEATDMARFTQLVNKTNQFNINCRRRNESELMEVCKDSAYVPLLCECKDRFGDYGVVGALLVKLEGDTAELDTFVLSCRVLGRGIEEAMVAATFRLLAERGVLRLLAQVEQHPRNEPARQFFASIGCIAVGEKCEVASVEWPAYITREDEVVVS</sequence>
<dbReference type="SUPFAM" id="SSF55729">
    <property type="entry name" value="Acyl-CoA N-acyltransferases (Nat)"/>
    <property type="match status" value="1"/>
</dbReference>
<dbReference type="InterPro" id="IPR036412">
    <property type="entry name" value="HAD-like_sf"/>
</dbReference>
<dbReference type="RefSeq" id="WP_171417937.1">
    <property type="nucleotide sequence ID" value="NZ_JABFOR010000024.1"/>
</dbReference>
<evidence type="ECO:0000313" key="1">
    <source>
        <dbReference type="EMBL" id="NOJ72370.1"/>
    </source>
</evidence>
<dbReference type="SUPFAM" id="SSF56784">
    <property type="entry name" value="HAD-like"/>
    <property type="match status" value="1"/>
</dbReference>
<comment type="caution">
    <text evidence="1">The sequence shown here is derived from an EMBL/GenBank/DDBJ whole genome shotgun (WGS) entry which is preliminary data.</text>
</comment>
<dbReference type="Gene3D" id="3.40.50.1000">
    <property type="entry name" value="HAD superfamily/HAD-like"/>
    <property type="match status" value="1"/>
</dbReference>
<dbReference type="InterPro" id="IPR023214">
    <property type="entry name" value="HAD_sf"/>
</dbReference>
<dbReference type="Gene3D" id="3.40.630.30">
    <property type="match status" value="1"/>
</dbReference>
<dbReference type="NCBIfam" id="TIGR01686">
    <property type="entry name" value="FkbH"/>
    <property type="match status" value="1"/>
</dbReference>
<evidence type="ECO:0000313" key="2">
    <source>
        <dbReference type="Proteomes" id="UP000552038"/>
    </source>
</evidence>
<dbReference type="EMBL" id="JABFOR010000024">
    <property type="protein sequence ID" value="NOJ72370.1"/>
    <property type="molecule type" value="Genomic_DNA"/>
</dbReference>
<dbReference type="InterPro" id="IPR036514">
    <property type="entry name" value="SGNH_hydro_sf"/>
</dbReference>
<dbReference type="InterPro" id="IPR016181">
    <property type="entry name" value="Acyl_CoA_acyltransferase"/>
</dbReference>
<proteinExistence type="predicted"/>
<dbReference type="InterPro" id="IPR010037">
    <property type="entry name" value="FkbH_domain"/>
</dbReference>
<organism evidence="1 2">
    <name type="scientific">Paenibacillus alvei</name>
    <name type="common">Bacillus alvei</name>
    <dbReference type="NCBI Taxonomy" id="44250"/>
    <lineage>
        <taxon>Bacteria</taxon>
        <taxon>Bacillati</taxon>
        <taxon>Bacillota</taxon>
        <taxon>Bacilli</taxon>
        <taxon>Bacillales</taxon>
        <taxon>Paenibacillaceae</taxon>
        <taxon>Paenibacillus</taxon>
    </lineage>
</organism>